<dbReference type="AlphaFoldDB" id="M5SNF5"/>
<evidence type="ECO:0000313" key="1">
    <source>
        <dbReference type="EMBL" id="EMI27779.1"/>
    </source>
</evidence>
<proteinExistence type="predicted"/>
<sequence>MMMGLRQGRLNGVARQVVVKARQNARADPIDDGYKKSDLQ</sequence>
<dbReference type="EMBL" id="ANOF01000058">
    <property type="protein sequence ID" value="EMI27779.1"/>
    <property type="molecule type" value="Genomic_DNA"/>
</dbReference>
<reference evidence="1 2" key="1">
    <citation type="journal article" date="2013" name="Mar. Genomics">
        <title>Expression of sulfatases in Rhodopirellula baltica and the diversity of sulfatases in the genus Rhodopirellula.</title>
        <authorList>
            <person name="Wegner C.E."/>
            <person name="Richter-Heitmann T."/>
            <person name="Klindworth A."/>
            <person name="Klockow C."/>
            <person name="Richter M."/>
            <person name="Achstetter T."/>
            <person name="Glockner F.O."/>
            <person name="Harder J."/>
        </authorList>
    </citation>
    <scope>NUCLEOTIDE SEQUENCE [LARGE SCALE GENOMIC DNA]</scope>
    <source>
        <strain evidence="1 2">SH398</strain>
    </source>
</reference>
<name>M5SNF5_9BACT</name>
<evidence type="ECO:0000313" key="2">
    <source>
        <dbReference type="Proteomes" id="UP000011996"/>
    </source>
</evidence>
<accession>M5SNF5</accession>
<gene>
    <name evidence="1" type="ORF">RESH_01635</name>
</gene>
<organism evidence="1 2">
    <name type="scientific">Rhodopirellula europaea SH398</name>
    <dbReference type="NCBI Taxonomy" id="1263868"/>
    <lineage>
        <taxon>Bacteria</taxon>
        <taxon>Pseudomonadati</taxon>
        <taxon>Planctomycetota</taxon>
        <taxon>Planctomycetia</taxon>
        <taxon>Pirellulales</taxon>
        <taxon>Pirellulaceae</taxon>
        <taxon>Rhodopirellula</taxon>
    </lineage>
</organism>
<comment type="caution">
    <text evidence="1">The sequence shown here is derived from an EMBL/GenBank/DDBJ whole genome shotgun (WGS) entry which is preliminary data.</text>
</comment>
<dbReference type="PATRIC" id="fig|1263868.3.peg.1768"/>
<dbReference type="Proteomes" id="UP000011996">
    <property type="component" value="Unassembled WGS sequence"/>
</dbReference>
<protein>
    <submittedName>
        <fullName evidence="1">Uncharacterized protein</fullName>
    </submittedName>
</protein>